<accession>A0ABV0Q3T8</accession>
<gene>
    <name evidence="2" type="ORF">XENOCAPTIV_019184</name>
</gene>
<keyword evidence="1" id="KW-0732">Signal</keyword>
<reference evidence="2 3" key="1">
    <citation type="submission" date="2021-06" db="EMBL/GenBank/DDBJ databases">
        <authorList>
            <person name="Palmer J.M."/>
        </authorList>
    </citation>
    <scope>NUCLEOTIDE SEQUENCE [LARGE SCALE GENOMIC DNA]</scope>
    <source>
        <strain evidence="2 3">XC_2019</strain>
        <tissue evidence="2">Muscle</tissue>
    </source>
</reference>
<comment type="caution">
    <text evidence="2">The sequence shown here is derived from an EMBL/GenBank/DDBJ whole genome shotgun (WGS) entry which is preliminary data.</text>
</comment>
<name>A0ABV0Q3T8_9TELE</name>
<dbReference type="EMBL" id="JAHRIN010000039">
    <property type="protein sequence ID" value="MEQ2190451.1"/>
    <property type="molecule type" value="Genomic_DNA"/>
</dbReference>
<evidence type="ECO:0000313" key="2">
    <source>
        <dbReference type="EMBL" id="MEQ2190451.1"/>
    </source>
</evidence>
<evidence type="ECO:0000256" key="1">
    <source>
        <dbReference type="SAM" id="SignalP"/>
    </source>
</evidence>
<sequence length="120" mass="13489">MMVLGCFLWIYITAVSRHQAYQIQPISSEVGTLCKTSIKTENNDLQILFKLNTTPVFSMGDRSGLQAGQSGTRTLTTKPRCWNTSRMWLGMAVISRDIPEEDVAWMAAYVAPEPVCTFQH</sequence>
<proteinExistence type="predicted"/>
<protein>
    <submittedName>
        <fullName evidence="2">Uncharacterized protein</fullName>
    </submittedName>
</protein>
<organism evidence="2 3">
    <name type="scientific">Xenoophorus captivus</name>
    <dbReference type="NCBI Taxonomy" id="1517983"/>
    <lineage>
        <taxon>Eukaryota</taxon>
        <taxon>Metazoa</taxon>
        <taxon>Chordata</taxon>
        <taxon>Craniata</taxon>
        <taxon>Vertebrata</taxon>
        <taxon>Euteleostomi</taxon>
        <taxon>Actinopterygii</taxon>
        <taxon>Neopterygii</taxon>
        <taxon>Teleostei</taxon>
        <taxon>Neoteleostei</taxon>
        <taxon>Acanthomorphata</taxon>
        <taxon>Ovalentaria</taxon>
        <taxon>Atherinomorphae</taxon>
        <taxon>Cyprinodontiformes</taxon>
        <taxon>Goodeidae</taxon>
        <taxon>Xenoophorus</taxon>
    </lineage>
</organism>
<keyword evidence="3" id="KW-1185">Reference proteome</keyword>
<feature type="chain" id="PRO_5046986039" evidence="1">
    <location>
        <begin position="21"/>
        <end position="120"/>
    </location>
</feature>
<feature type="signal peptide" evidence="1">
    <location>
        <begin position="1"/>
        <end position="20"/>
    </location>
</feature>
<dbReference type="Proteomes" id="UP001434883">
    <property type="component" value="Unassembled WGS sequence"/>
</dbReference>
<evidence type="ECO:0000313" key="3">
    <source>
        <dbReference type="Proteomes" id="UP001434883"/>
    </source>
</evidence>